<dbReference type="EMBL" id="CP002026">
    <property type="protein sequence ID" value="ADH91627.1"/>
    <property type="molecule type" value="Genomic_DNA"/>
</dbReference>
<dbReference type="InterPro" id="IPR011010">
    <property type="entry name" value="DNA_brk_join_enz"/>
</dbReference>
<evidence type="ECO:0000256" key="1">
    <source>
        <dbReference type="ARBA" id="ARBA00023172"/>
    </source>
</evidence>
<name>D7A2U7_ANCN5</name>
<dbReference type="HOGENOM" id="CLU_051657_0_0_5"/>
<dbReference type="GO" id="GO:0006310">
    <property type="term" value="P:DNA recombination"/>
    <property type="evidence" value="ECO:0007669"/>
    <property type="project" value="UniProtKB-KW"/>
</dbReference>
<reference evidence="3 4" key="1">
    <citation type="journal article" date="2012" name="Stand. Genomic Sci.">
        <title>Complete genome sequence of the facultatively chemolithoautotrophic and methylotrophic alpha Proteobacterium Starkeya novella type strain (ATCC 8093(T)).</title>
        <authorList>
            <person name="Kappler U."/>
            <person name="Davenport K."/>
            <person name="Beatson S."/>
            <person name="Lucas S."/>
            <person name="Lapidus A."/>
            <person name="Copeland A."/>
            <person name="Berry K.W."/>
            <person name="Glavina Del Rio T."/>
            <person name="Hammon N."/>
            <person name="Dalin E."/>
            <person name="Tice H."/>
            <person name="Pitluck S."/>
            <person name="Richardson P."/>
            <person name="Bruce D."/>
            <person name="Goodwin L.A."/>
            <person name="Han C."/>
            <person name="Tapia R."/>
            <person name="Detter J.C."/>
            <person name="Chang Y.J."/>
            <person name="Jeffries C.D."/>
            <person name="Land M."/>
            <person name="Hauser L."/>
            <person name="Kyrpides N.C."/>
            <person name="Goker M."/>
            <person name="Ivanova N."/>
            <person name="Klenk H.P."/>
            <person name="Woyke T."/>
        </authorList>
    </citation>
    <scope>NUCLEOTIDE SEQUENCE [LARGE SCALE GENOMIC DNA]</scope>
    <source>
        <strain evidence="4">ATCC 8093 / DSM 506 / JCM 20403 / CCM 1077 / IAM 12100 / NBRC 12443 / NCIMB 10456</strain>
    </source>
</reference>
<keyword evidence="4" id="KW-1185">Reference proteome</keyword>
<dbReference type="InterPro" id="IPR002104">
    <property type="entry name" value="Integrase_catalytic"/>
</dbReference>
<evidence type="ECO:0000259" key="2">
    <source>
        <dbReference type="PROSITE" id="PS51898"/>
    </source>
</evidence>
<dbReference type="PROSITE" id="PS51898">
    <property type="entry name" value="TYR_RECOMBINASE"/>
    <property type="match status" value="1"/>
</dbReference>
<dbReference type="SUPFAM" id="SSF56349">
    <property type="entry name" value="DNA breaking-rejoining enzymes"/>
    <property type="match status" value="1"/>
</dbReference>
<dbReference type="Gene3D" id="1.10.443.10">
    <property type="entry name" value="Intergrase catalytic core"/>
    <property type="match status" value="1"/>
</dbReference>
<dbReference type="GO" id="GO:0003677">
    <property type="term" value="F:DNA binding"/>
    <property type="evidence" value="ECO:0007669"/>
    <property type="project" value="InterPro"/>
</dbReference>
<protein>
    <submittedName>
        <fullName evidence="3">Integrase family protein</fullName>
    </submittedName>
</protein>
<dbReference type="eggNOG" id="COG0582">
    <property type="taxonomic scope" value="Bacteria"/>
</dbReference>
<organism evidence="3 4">
    <name type="scientific">Ancylobacter novellus (strain ATCC 8093 / DSM 506 / JCM 20403 / CCM 1077 / IAM 12100 / NBRC 12443 / NCIMB 10456)</name>
    <name type="common">Starkeya novella</name>
    <dbReference type="NCBI Taxonomy" id="639283"/>
    <lineage>
        <taxon>Bacteria</taxon>
        <taxon>Pseudomonadati</taxon>
        <taxon>Pseudomonadota</taxon>
        <taxon>Alphaproteobacteria</taxon>
        <taxon>Hyphomicrobiales</taxon>
        <taxon>Xanthobacteraceae</taxon>
        <taxon>Ancylobacter</taxon>
    </lineage>
</organism>
<dbReference type="KEGG" id="sno:Snov_4369"/>
<evidence type="ECO:0000313" key="3">
    <source>
        <dbReference type="EMBL" id="ADH91627.1"/>
    </source>
</evidence>
<dbReference type="OrthoDB" id="9784724at2"/>
<dbReference type="Proteomes" id="UP000006633">
    <property type="component" value="Chromosome"/>
</dbReference>
<dbReference type="AlphaFoldDB" id="D7A2U7"/>
<feature type="domain" description="Tyr recombinase" evidence="2">
    <location>
        <begin position="249"/>
        <end position="423"/>
    </location>
</feature>
<dbReference type="GO" id="GO:0015074">
    <property type="term" value="P:DNA integration"/>
    <property type="evidence" value="ECO:0007669"/>
    <property type="project" value="InterPro"/>
</dbReference>
<proteinExistence type="predicted"/>
<dbReference type="InterPro" id="IPR013762">
    <property type="entry name" value="Integrase-like_cat_sf"/>
</dbReference>
<evidence type="ECO:0000313" key="4">
    <source>
        <dbReference type="Proteomes" id="UP000006633"/>
    </source>
</evidence>
<dbReference type="STRING" id="639283.Snov_4369"/>
<gene>
    <name evidence="3" type="ordered locus">Snov_4369</name>
</gene>
<dbReference type="Pfam" id="PF00589">
    <property type="entry name" value="Phage_integrase"/>
    <property type="match status" value="1"/>
</dbReference>
<dbReference type="RefSeq" id="WP_013169125.1">
    <property type="nucleotide sequence ID" value="NC_014217.1"/>
</dbReference>
<accession>D7A2U7</accession>
<sequence>MARVRYLTRRSGFWVYARRVPLEVADRDRRGVVKVSTGIRIADDPRGIAAAKAIARIDADHQLYWRGLAAGDTENASTTYAAARATARSLGFEYVPAAQLARFADVMPRAAALMDKPLDEGTAKAAFGLVGKPEMRLSGLFEEYEKLSRASLVDLSPDQLRKWGNPKKRALANLIEVIGDKAIADITRNDALDFQGWWQDRILSEGVEIATANKDVGHLNRMFRTLDQRHRLGLEAVFAQLRIDGERTASRAAFEAKFVQDKILADGALSTLNPEARRVLYLMAETGLRLSEACNLTANRIILKAKVPHIQVRPDGRRMKTEQSERDVPLVGVALMAMKAQPEGFPRYRDKAASLSALVSKFFENNKLRPTPQHSAYSLRHTFEDRLTAVEAPEKLIAALMGHKYSRPKYGAGPSLEQKATWLRKIAFKPPASV</sequence>
<keyword evidence="1" id="KW-0233">DNA recombination</keyword>